<name>A0A2Z2KQG5_9BACL</name>
<dbReference type="Proteomes" id="UP000249890">
    <property type="component" value="Chromosome"/>
</dbReference>
<keyword evidence="3" id="KW-1185">Reference proteome</keyword>
<reference evidence="2 3" key="1">
    <citation type="submission" date="2017-06" db="EMBL/GenBank/DDBJ databases">
        <title>Complete genome sequence of Paenibacillus donghaensis KCTC 13049T isolated from East Sea sediment, South Korea.</title>
        <authorList>
            <person name="Jung B.K."/>
            <person name="Hong S.-J."/>
            <person name="Shin J.-H."/>
        </authorList>
    </citation>
    <scope>NUCLEOTIDE SEQUENCE [LARGE SCALE GENOMIC DNA]</scope>
    <source>
        <strain evidence="2 3">KCTC 13049</strain>
    </source>
</reference>
<evidence type="ECO:0000313" key="2">
    <source>
        <dbReference type="EMBL" id="ASA21108.1"/>
    </source>
</evidence>
<dbReference type="SUPFAM" id="SSF54593">
    <property type="entry name" value="Glyoxalase/Bleomycin resistance protein/Dihydroxybiphenyl dioxygenase"/>
    <property type="match status" value="1"/>
</dbReference>
<dbReference type="KEGG" id="pdh:B9T62_10110"/>
<feature type="domain" description="VOC" evidence="1">
    <location>
        <begin position="45"/>
        <end position="169"/>
    </location>
</feature>
<evidence type="ECO:0000259" key="1">
    <source>
        <dbReference type="PROSITE" id="PS51819"/>
    </source>
</evidence>
<dbReference type="PROSITE" id="PS51819">
    <property type="entry name" value="VOC"/>
    <property type="match status" value="1"/>
</dbReference>
<proteinExistence type="predicted"/>
<dbReference type="AlphaFoldDB" id="A0A2Z2KQG5"/>
<dbReference type="EMBL" id="CP021780">
    <property type="protein sequence ID" value="ASA21108.1"/>
    <property type="molecule type" value="Genomic_DNA"/>
</dbReference>
<gene>
    <name evidence="2" type="ORF">B9T62_10110</name>
</gene>
<dbReference type="CDD" id="cd06587">
    <property type="entry name" value="VOC"/>
    <property type="match status" value="1"/>
</dbReference>
<dbReference type="InterPro" id="IPR037523">
    <property type="entry name" value="VOC_core"/>
</dbReference>
<organism evidence="2 3">
    <name type="scientific">Paenibacillus donghaensis</name>
    <dbReference type="NCBI Taxonomy" id="414771"/>
    <lineage>
        <taxon>Bacteria</taxon>
        <taxon>Bacillati</taxon>
        <taxon>Bacillota</taxon>
        <taxon>Bacilli</taxon>
        <taxon>Bacillales</taxon>
        <taxon>Paenibacillaceae</taxon>
        <taxon>Paenibacillus</taxon>
    </lineage>
</organism>
<dbReference type="Pfam" id="PF00903">
    <property type="entry name" value="Glyoxalase"/>
    <property type="match status" value="1"/>
</dbReference>
<protein>
    <recommendedName>
        <fullName evidence="1">VOC domain-containing protein</fullName>
    </recommendedName>
</protein>
<dbReference type="InterPro" id="IPR029068">
    <property type="entry name" value="Glyas_Bleomycin-R_OHBP_Dase"/>
</dbReference>
<sequence length="173" mass="19091">MDERYTGYLRAMQGPQVRTCEKQALIHPTTHRGAIIMSTVKPMSFITTLEIPVSDLKRSLLWYEKYLGTEIVDEAPDAALIRLPGTTANSPLIYLVRTESADKLTFVNSFTGVTHSVIDFYVPDLEGFHIYLADNEIPVTTLNLIPGRDGLGGFGFSDPDGNSFGATNIIHAQ</sequence>
<accession>A0A2Z2KQG5</accession>
<evidence type="ECO:0000313" key="3">
    <source>
        <dbReference type="Proteomes" id="UP000249890"/>
    </source>
</evidence>
<dbReference type="Gene3D" id="3.10.180.10">
    <property type="entry name" value="2,3-Dihydroxybiphenyl 1,2-Dioxygenase, domain 1"/>
    <property type="match status" value="1"/>
</dbReference>
<dbReference type="InterPro" id="IPR004360">
    <property type="entry name" value="Glyas_Fos-R_dOase_dom"/>
</dbReference>